<dbReference type="Proteomes" id="UP000000268">
    <property type="component" value="Plasmid pREB3"/>
</dbReference>
<name>A8ZN58_ACAM1</name>
<accession>A8ZN58</accession>
<evidence type="ECO:0000313" key="3">
    <source>
        <dbReference type="Proteomes" id="UP000000268"/>
    </source>
</evidence>
<keyword evidence="3" id="KW-1185">Reference proteome</keyword>
<reference evidence="2 3" key="1">
    <citation type="journal article" date="2008" name="Proc. Natl. Acad. Sci. U.S.A.">
        <title>Niche adaptation and genome expansion in the chlorophyll d-producing cyanobacterium Acaryochloris marina.</title>
        <authorList>
            <person name="Swingley W.D."/>
            <person name="Chen M."/>
            <person name="Cheung P.C."/>
            <person name="Conrad A.L."/>
            <person name="Dejesa L.C."/>
            <person name="Hao J."/>
            <person name="Honchak B.M."/>
            <person name="Karbach L.E."/>
            <person name="Kurdoglu A."/>
            <person name="Lahiri S."/>
            <person name="Mastrian S.D."/>
            <person name="Miyashita H."/>
            <person name="Page L."/>
            <person name="Ramakrishna P."/>
            <person name="Satoh S."/>
            <person name="Sattley W.M."/>
            <person name="Shimada Y."/>
            <person name="Taylor H.L."/>
            <person name="Tomo T."/>
            <person name="Tsuchiya T."/>
            <person name="Wang Z.T."/>
            <person name="Raymond J."/>
            <person name="Mimuro M."/>
            <person name="Blankenship R.E."/>
            <person name="Touchman J.W."/>
        </authorList>
    </citation>
    <scope>NUCLEOTIDE SEQUENCE [LARGE SCALE GENOMIC DNA]</scope>
    <source>
        <strain evidence="3">MBIC 11017</strain>
        <plasmid evidence="3">Plasmid pREB3</plasmid>
    </source>
</reference>
<dbReference type="EMBL" id="CP000840">
    <property type="protein sequence ID" value="ABW32257.1"/>
    <property type="molecule type" value="Genomic_DNA"/>
</dbReference>
<organism evidence="2 3">
    <name type="scientific">Acaryochloris marina (strain MBIC 11017)</name>
    <dbReference type="NCBI Taxonomy" id="329726"/>
    <lineage>
        <taxon>Bacteria</taxon>
        <taxon>Bacillati</taxon>
        <taxon>Cyanobacteriota</taxon>
        <taxon>Cyanophyceae</taxon>
        <taxon>Acaryochloridales</taxon>
        <taxon>Acaryochloridaceae</taxon>
        <taxon>Acaryochloris</taxon>
    </lineage>
</organism>
<feature type="compositionally biased region" description="Basic and acidic residues" evidence="1">
    <location>
        <begin position="116"/>
        <end position="128"/>
    </location>
</feature>
<dbReference type="AlphaFoldDB" id="A8ZN58"/>
<feature type="region of interest" description="Disordered" evidence="1">
    <location>
        <begin position="86"/>
        <end position="128"/>
    </location>
</feature>
<sequence>MWRQYLRRFALEHWYRFVRQRLHWTVPQPSTIEQMEAWSDLMPLLTWQLWLARSLVEDTPLPWQKKVDSLSPGRVADSITALLARIGSPAPDPKPRGKSPGWTTGRKRTPRPRYPTVRERASKPPKTEKVAAYASDLSLVISRSCERSARVIISAEASF</sequence>
<dbReference type="KEGG" id="amr:AM1_C0330"/>
<evidence type="ECO:0000256" key="1">
    <source>
        <dbReference type="SAM" id="MobiDB-lite"/>
    </source>
</evidence>
<evidence type="ECO:0000313" key="2">
    <source>
        <dbReference type="EMBL" id="ABW32257.1"/>
    </source>
</evidence>
<keyword evidence="2" id="KW-0614">Plasmid</keyword>
<dbReference type="HOGENOM" id="CLU_1656991_0_0_3"/>
<protein>
    <submittedName>
        <fullName evidence="2">Uncharacterized protein</fullName>
    </submittedName>
</protein>
<gene>
    <name evidence="2" type="ordered locus">AM1_C0330</name>
</gene>
<proteinExistence type="predicted"/>
<geneLocation type="plasmid" evidence="2 3">
    <name>pREB3</name>
</geneLocation>